<keyword evidence="2" id="KW-1185">Reference proteome</keyword>
<evidence type="ECO:0000313" key="2">
    <source>
        <dbReference type="Proteomes" id="UP001186944"/>
    </source>
</evidence>
<name>A0AA88XTA2_PINIB</name>
<comment type="caution">
    <text evidence="1">The sequence shown here is derived from an EMBL/GenBank/DDBJ whole genome shotgun (WGS) entry which is preliminary data.</text>
</comment>
<dbReference type="GO" id="GO:1904262">
    <property type="term" value="P:negative regulation of TORC1 signaling"/>
    <property type="evidence" value="ECO:0007669"/>
    <property type="project" value="TreeGrafter"/>
</dbReference>
<dbReference type="PANTHER" id="PTHR31581">
    <property type="entry name" value="KICSTOR COMPLEX PROTEIN C12ORF66"/>
    <property type="match status" value="1"/>
</dbReference>
<dbReference type="PANTHER" id="PTHR31581:SF1">
    <property type="entry name" value="KICSTOR SUBUNIT 2"/>
    <property type="match status" value="1"/>
</dbReference>
<dbReference type="InterPro" id="IPR038060">
    <property type="entry name" value="C12orf66-like_central_sf"/>
</dbReference>
<accession>A0AA88XTA2</accession>
<dbReference type="GO" id="GO:0034198">
    <property type="term" value="P:cellular response to amino acid starvation"/>
    <property type="evidence" value="ECO:0007669"/>
    <property type="project" value="TreeGrafter"/>
</dbReference>
<dbReference type="SUPFAM" id="SSF160651">
    <property type="entry name" value="FLJ32549 C-terminal domain-like"/>
    <property type="match status" value="1"/>
</dbReference>
<sequence>MAAGSVPLMSPLGPKEETLLEEFFVLVSQFAFDKAKEIMDKRKESQKSVFGSSWALLIHSLSQLAVAEKTYTSLGFLEQKGFFTRSKDTLKNCYNSLIQEFRKVEETVRGLDSQNYGMPRPTLEFEQLLAHLCGQLSSYEQIHIMGQTKHVSFGDLSTVITEIIQSHSKGFHHPLLVPLKAAFGYECDIINHLLQAQLLMYEWQFLQSLLHLHQAHTKLASWGASVQIKEGKKSTFGGKSSGLPALYEWLVHLKLHLLSKFTIYFYDTLQSQATPSEMKTLCNKTYEDFVTRIHTFQKKSDAYHVSLVLDSQDVEGQGSPTAGYTLPDRVIEAPTGLDSFPVIFSCPGEKPASHWPNVVMLISDRKDVLSATHDKIQYLYDKASIRVCTRPETLA</sequence>
<organism evidence="1 2">
    <name type="scientific">Pinctada imbricata</name>
    <name type="common">Atlantic pearl-oyster</name>
    <name type="synonym">Pinctada martensii</name>
    <dbReference type="NCBI Taxonomy" id="66713"/>
    <lineage>
        <taxon>Eukaryota</taxon>
        <taxon>Metazoa</taxon>
        <taxon>Spiralia</taxon>
        <taxon>Lophotrochozoa</taxon>
        <taxon>Mollusca</taxon>
        <taxon>Bivalvia</taxon>
        <taxon>Autobranchia</taxon>
        <taxon>Pteriomorphia</taxon>
        <taxon>Pterioida</taxon>
        <taxon>Pterioidea</taxon>
        <taxon>Pteriidae</taxon>
        <taxon>Pinctada</taxon>
    </lineage>
</organism>
<dbReference type="SUPFAM" id="SSF158548">
    <property type="entry name" value="FLJ32549 domain-like"/>
    <property type="match status" value="1"/>
</dbReference>
<reference evidence="1" key="1">
    <citation type="submission" date="2019-08" db="EMBL/GenBank/DDBJ databases">
        <title>The improved chromosome-level genome for the pearl oyster Pinctada fucata martensii using PacBio sequencing and Hi-C.</title>
        <authorList>
            <person name="Zheng Z."/>
        </authorList>
    </citation>
    <scope>NUCLEOTIDE SEQUENCE</scope>
    <source>
        <strain evidence="1">ZZ-2019</strain>
        <tissue evidence="1">Adductor muscle</tissue>
    </source>
</reference>
<dbReference type="Proteomes" id="UP001186944">
    <property type="component" value="Unassembled WGS sequence"/>
</dbReference>
<dbReference type="EMBL" id="VSWD01000011">
    <property type="protein sequence ID" value="KAK3087218.1"/>
    <property type="molecule type" value="Genomic_DNA"/>
</dbReference>
<evidence type="ECO:0000313" key="1">
    <source>
        <dbReference type="EMBL" id="KAK3087218.1"/>
    </source>
</evidence>
<protein>
    <submittedName>
        <fullName evidence="1">Uncharacterized protein</fullName>
    </submittedName>
</protein>
<dbReference type="Pfam" id="PF09404">
    <property type="entry name" value="C12orf66_like"/>
    <property type="match status" value="1"/>
</dbReference>
<gene>
    <name evidence="1" type="ORF">FSP39_003233</name>
</gene>
<proteinExistence type="predicted"/>
<dbReference type="InterPro" id="IPR018544">
    <property type="entry name" value="KICS_2"/>
</dbReference>
<dbReference type="GO" id="GO:0042149">
    <property type="term" value="P:cellular response to glucose starvation"/>
    <property type="evidence" value="ECO:0007669"/>
    <property type="project" value="TreeGrafter"/>
</dbReference>
<dbReference type="AlphaFoldDB" id="A0AA88XTA2"/>
<dbReference type="Gene3D" id="1.10.3450.30">
    <property type="match status" value="1"/>
</dbReference>
<dbReference type="GO" id="GO:0061462">
    <property type="term" value="P:protein localization to lysosome"/>
    <property type="evidence" value="ECO:0007669"/>
    <property type="project" value="TreeGrafter"/>
</dbReference>